<dbReference type="SUPFAM" id="SSF49401">
    <property type="entry name" value="Bacterial adhesins"/>
    <property type="match status" value="1"/>
</dbReference>
<keyword evidence="1" id="KW-0732">Signal</keyword>
<dbReference type="Gene3D" id="2.60.40.1090">
    <property type="entry name" value="Fimbrial-type adhesion domain"/>
    <property type="match status" value="1"/>
</dbReference>
<dbReference type="PANTHER" id="PTHR33420">
    <property type="entry name" value="FIMBRIAL SUBUNIT ELFA-RELATED"/>
    <property type="match status" value="1"/>
</dbReference>
<reference evidence="2" key="1">
    <citation type="submission" date="2018-06" db="EMBL/GenBank/DDBJ databases">
        <authorList>
            <person name="Ashton P.M."/>
            <person name="Dallman T."/>
            <person name="Nair S."/>
            <person name="De Pinna E."/>
            <person name="Peters T."/>
            <person name="Grant K."/>
        </authorList>
    </citation>
    <scope>NUCLEOTIDE SEQUENCE</scope>
    <source>
        <strain evidence="2">527491</strain>
        <strain evidence="3">780192</strain>
    </source>
</reference>
<evidence type="ECO:0000313" key="2">
    <source>
        <dbReference type="EMBL" id="ECI4618487.1"/>
    </source>
</evidence>
<proteinExistence type="predicted"/>
<protein>
    <submittedName>
        <fullName evidence="2">Type 1 fimbrial protein</fullName>
    </submittedName>
</protein>
<comment type="caution">
    <text evidence="2">The sequence shown here is derived from an EMBL/GenBank/DDBJ whole genome shotgun (WGS) entry which is preliminary data.</text>
</comment>
<dbReference type="PANTHER" id="PTHR33420:SF27">
    <property type="entry name" value="PROTEIN FIMG"/>
    <property type="match status" value="1"/>
</dbReference>
<dbReference type="InterPro" id="IPR050263">
    <property type="entry name" value="Bact_Fimbrial_Adh_Pro"/>
</dbReference>
<evidence type="ECO:0000313" key="3">
    <source>
        <dbReference type="EMBL" id="ECK7315414.1"/>
    </source>
</evidence>
<dbReference type="InterPro" id="IPR008966">
    <property type="entry name" value="Adhesion_dom_sf"/>
</dbReference>
<accession>A0A3U4YH20</accession>
<dbReference type="EMBL" id="AAJCYU010000044">
    <property type="protein sequence ID" value="ECK7315414.1"/>
    <property type="molecule type" value="Genomic_DNA"/>
</dbReference>
<gene>
    <name evidence="2" type="ORF">DPC26_23270</name>
    <name evidence="3" type="ORF">FRN22_22210</name>
</gene>
<dbReference type="EMBL" id="AAIVFG010000048">
    <property type="protein sequence ID" value="ECI4618487.1"/>
    <property type="molecule type" value="Genomic_DNA"/>
</dbReference>
<dbReference type="InterPro" id="IPR036937">
    <property type="entry name" value="Adhesion_dom_fimbrial_sf"/>
</dbReference>
<dbReference type="GO" id="GO:0009289">
    <property type="term" value="C:pilus"/>
    <property type="evidence" value="ECO:0007669"/>
    <property type="project" value="InterPro"/>
</dbReference>
<sequence>MKCGCINGISAVVAVLLSVQSWADSTVDLTVFGQVVAKPCVVSFPAQTTDLGELDSLASFPGGVSQWQNFTFTLKNCPAGTTMVTGVFSGSADGYYYSNAGSATGIVLELQDDSGNVMSSGKMTTLNVDAVSRQAIKTFKARARIKNGYTINEGDIKAVITVTWTWS</sequence>
<evidence type="ECO:0000256" key="1">
    <source>
        <dbReference type="SAM" id="SignalP"/>
    </source>
</evidence>
<feature type="signal peptide" evidence="1">
    <location>
        <begin position="1"/>
        <end position="23"/>
    </location>
</feature>
<organism evidence="2">
    <name type="scientific">Salmonella enterica I</name>
    <dbReference type="NCBI Taxonomy" id="59201"/>
    <lineage>
        <taxon>Bacteria</taxon>
        <taxon>Pseudomonadati</taxon>
        <taxon>Pseudomonadota</taxon>
        <taxon>Gammaproteobacteria</taxon>
        <taxon>Enterobacterales</taxon>
        <taxon>Enterobacteriaceae</taxon>
        <taxon>Salmonella</taxon>
    </lineage>
</organism>
<dbReference type="GO" id="GO:0043709">
    <property type="term" value="P:cell adhesion involved in single-species biofilm formation"/>
    <property type="evidence" value="ECO:0007669"/>
    <property type="project" value="TreeGrafter"/>
</dbReference>
<feature type="chain" id="PRO_5036345889" evidence="1">
    <location>
        <begin position="24"/>
        <end position="167"/>
    </location>
</feature>
<dbReference type="AlphaFoldDB" id="A0A3U4YH20"/>
<name>A0A3U4YH20_SALET</name>